<keyword evidence="1" id="KW-0808">Transferase</keyword>
<dbReference type="Proteomes" id="UP000682782">
    <property type="component" value="Chromosome"/>
</dbReference>
<keyword evidence="1" id="KW-0489">Methyltransferase</keyword>
<evidence type="ECO:0000313" key="2">
    <source>
        <dbReference type="Proteomes" id="UP000682782"/>
    </source>
</evidence>
<sequence>MPSLSVYKSELDYSYAPGIFPSMECMLHRPEKTRRVLIHSSAAGREGTDRLRALADKAGVRVEEADRVLARISGKDNCYAAAVFEKFEDMPDPEKPHVVLHNPGDSGNVGTILRTALGLGIEDVALIRPCVDLFDPKTVRASMGSLFQLRVKVYDRFEDYREAFPDRTMFPFMLDASVPLQEAVKTRPEKWTLVFGNEGKGLPKEFATYGQAVRIESNEKVDSLNLGIAAGIGIYQFMMHDA</sequence>
<accession>A0AC61MW74</accession>
<protein>
    <submittedName>
        <fullName evidence="1">TrmH family RNA methyltransferase</fullName>
    </submittedName>
</protein>
<gene>
    <name evidence="1" type="ORF">JYE49_12825</name>
</gene>
<reference evidence="1" key="1">
    <citation type="submission" date="2021-01" db="EMBL/GenBank/DDBJ databases">
        <title>Complete genome sequence of Clostridiales bacterium R-7.</title>
        <authorList>
            <person name="Mahoney-Kurpe S.C."/>
            <person name="Palevich N."/>
            <person name="Koike S."/>
            <person name="Moon C.D."/>
            <person name="Attwood G.T."/>
        </authorList>
    </citation>
    <scope>NUCLEOTIDE SEQUENCE</scope>
    <source>
        <strain evidence="1">R-7</strain>
    </source>
</reference>
<proteinExistence type="predicted"/>
<organism evidence="1 2">
    <name type="scientific">Aristaeella hokkaidonensis</name>
    <dbReference type="NCBI Taxonomy" id="3046382"/>
    <lineage>
        <taxon>Bacteria</taxon>
        <taxon>Bacillati</taxon>
        <taxon>Bacillota</taxon>
        <taxon>Clostridia</taxon>
        <taxon>Eubacteriales</taxon>
        <taxon>Aristaeellaceae</taxon>
        <taxon>Aristaeella</taxon>
    </lineage>
</organism>
<evidence type="ECO:0000313" key="1">
    <source>
        <dbReference type="EMBL" id="QUC66722.1"/>
    </source>
</evidence>
<dbReference type="EMBL" id="CP068393">
    <property type="protein sequence ID" value="QUC66722.1"/>
    <property type="molecule type" value="Genomic_DNA"/>
</dbReference>
<keyword evidence="2" id="KW-1185">Reference proteome</keyword>
<name>A0AC61MW74_9FIRM</name>